<organism evidence="5">
    <name type="scientific">Bradyrhizobium sp. LLZ17</name>
    <dbReference type="NCBI Taxonomy" id="3239388"/>
    <lineage>
        <taxon>Bacteria</taxon>
        <taxon>Pseudomonadati</taxon>
        <taxon>Pseudomonadota</taxon>
        <taxon>Alphaproteobacteria</taxon>
        <taxon>Hyphomicrobiales</taxon>
        <taxon>Nitrobacteraceae</taxon>
        <taxon>Bradyrhizobium</taxon>
    </lineage>
</organism>
<dbReference type="GO" id="GO:0043565">
    <property type="term" value="F:sequence-specific DNA binding"/>
    <property type="evidence" value="ECO:0007669"/>
    <property type="project" value="InterPro"/>
</dbReference>
<evidence type="ECO:0000256" key="1">
    <source>
        <dbReference type="ARBA" id="ARBA00023015"/>
    </source>
</evidence>
<accession>A0AB39XDK1</accession>
<reference evidence="5" key="1">
    <citation type="submission" date="2024-08" db="EMBL/GenBank/DDBJ databases">
        <authorList>
            <person name="Chaddad Z."/>
            <person name="Lamrabet M."/>
            <person name="Bouhnik O."/>
            <person name="Alami S."/>
            <person name="Wipf D."/>
            <person name="Courty P.E."/>
            <person name="Missbah El Idrissi M."/>
        </authorList>
    </citation>
    <scope>NUCLEOTIDE SEQUENCE</scope>
    <source>
        <strain evidence="5">LLZ17</strain>
    </source>
</reference>
<dbReference type="RefSeq" id="WP_369719517.1">
    <property type="nucleotide sequence ID" value="NZ_CP165734.1"/>
</dbReference>
<evidence type="ECO:0000259" key="4">
    <source>
        <dbReference type="PROSITE" id="PS01124"/>
    </source>
</evidence>
<dbReference type="Pfam" id="PF14525">
    <property type="entry name" value="AraC_binding_2"/>
    <property type="match status" value="1"/>
</dbReference>
<keyword evidence="3" id="KW-0804">Transcription</keyword>
<dbReference type="Pfam" id="PF12833">
    <property type="entry name" value="HTH_18"/>
    <property type="match status" value="1"/>
</dbReference>
<protein>
    <submittedName>
        <fullName evidence="5">Helix-turn-helix transcriptional regulator</fullName>
    </submittedName>
</protein>
<dbReference type="SMART" id="SM00342">
    <property type="entry name" value="HTH_ARAC"/>
    <property type="match status" value="1"/>
</dbReference>
<dbReference type="InterPro" id="IPR018060">
    <property type="entry name" value="HTH_AraC"/>
</dbReference>
<name>A0AB39XDK1_9BRAD</name>
<dbReference type="PANTHER" id="PTHR46796:SF12">
    <property type="entry name" value="HTH-TYPE DNA-BINDING TRANSCRIPTIONAL ACTIVATOR EUTR"/>
    <property type="match status" value="1"/>
</dbReference>
<dbReference type="SUPFAM" id="SSF46689">
    <property type="entry name" value="Homeodomain-like"/>
    <property type="match status" value="2"/>
</dbReference>
<sequence length="329" mass="36523">MYRDLSSRDESFETFLSTFNLLAPHARIELNSGQSAFRWQGRFASVSGFSWWEVESEIDWTCRFPQQKQRLGLVLPSTGLVSARVRNRTVAIDRNYALALSVPDVGSISYSGRGTHGHVTLEFDVPTVQKTLSAICEGAAMRNIELGPQLDLASPAGRVLRTLGEAIGVGMRDTSLRSEKSMALLGEAILRLVLLSFPHGSTDRLHRRRADATSRQVTEAIDFMRANMHQPLTLSEVAQAAGICVRSLQYGFRRFRSVTPLAYLREIRLEAVQAELSSPLNTLTIRDVALKWGFAHMGHFAARYRVTFGEPPSETARSARAGTSRGARK</sequence>
<proteinExistence type="predicted"/>
<dbReference type="InterPro" id="IPR050204">
    <property type="entry name" value="AraC_XylS_family_regulators"/>
</dbReference>
<dbReference type="EMBL" id="CP165734">
    <property type="protein sequence ID" value="XDV55058.1"/>
    <property type="molecule type" value="Genomic_DNA"/>
</dbReference>
<evidence type="ECO:0000256" key="3">
    <source>
        <dbReference type="ARBA" id="ARBA00023163"/>
    </source>
</evidence>
<dbReference type="InterPro" id="IPR035418">
    <property type="entry name" value="AraC-bd_2"/>
</dbReference>
<evidence type="ECO:0000256" key="2">
    <source>
        <dbReference type="ARBA" id="ARBA00023125"/>
    </source>
</evidence>
<gene>
    <name evidence="5" type="ORF">AB8Z38_19640</name>
</gene>
<dbReference type="PANTHER" id="PTHR46796">
    <property type="entry name" value="HTH-TYPE TRANSCRIPTIONAL ACTIVATOR RHAS-RELATED"/>
    <property type="match status" value="1"/>
</dbReference>
<keyword evidence="1" id="KW-0805">Transcription regulation</keyword>
<evidence type="ECO:0000313" key="5">
    <source>
        <dbReference type="EMBL" id="XDV55058.1"/>
    </source>
</evidence>
<dbReference type="PROSITE" id="PS01124">
    <property type="entry name" value="HTH_ARAC_FAMILY_2"/>
    <property type="match status" value="1"/>
</dbReference>
<feature type="domain" description="HTH araC/xylS-type" evidence="4">
    <location>
        <begin position="218"/>
        <end position="318"/>
    </location>
</feature>
<keyword evidence="2" id="KW-0238">DNA-binding</keyword>
<dbReference type="Gene3D" id="1.10.10.60">
    <property type="entry name" value="Homeodomain-like"/>
    <property type="match status" value="1"/>
</dbReference>
<dbReference type="GO" id="GO:0003700">
    <property type="term" value="F:DNA-binding transcription factor activity"/>
    <property type="evidence" value="ECO:0007669"/>
    <property type="project" value="InterPro"/>
</dbReference>
<dbReference type="InterPro" id="IPR009057">
    <property type="entry name" value="Homeodomain-like_sf"/>
</dbReference>
<dbReference type="AlphaFoldDB" id="A0AB39XDK1"/>